<proteinExistence type="predicted"/>
<evidence type="ECO:0000256" key="2">
    <source>
        <dbReference type="SAM" id="MobiDB-lite"/>
    </source>
</evidence>
<evidence type="ECO:0000313" key="4">
    <source>
        <dbReference type="Proteomes" id="UP000838412"/>
    </source>
</evidence>
<dbReference type="AlphaFoldDB" id="A0A8K0A036"/>
<dbReference type="GO" id="GO:0045892">
    <property type="term" value="P:negative regulation of DNA-templated transcription"/>
    <property type="evidence" value="ECO:0007669"/>
    <property type="project" value="TreeGrafter"/>
</dbReference>
<feature type="region of interest" description="Disordered" evidence="2">
    <location>
        <begin position="250"/>
        <end position="281"/>
    </location>
</feature>
<evidence type="ECO:0000256" key="1">
    <source>
        <dbReference type="ARBA" id="ARBA00002229"/>
    </source>
</evidence>
<dbReference type="GO" id="GO:0001223">
    <property type="term" value="F:transcription coactivator binding"/>
    <property type="evidence" value="ECO:0007669"/>
    <property type="project" value="TreeGrafter"/>
</dbReference>
<organism evidence="3 4">
    <name type="scientific">Branchiostoma lanceolatum</name>
    <name type="common">Common lancelet</name>
    <name type="synonym">Amphioxus lanceolatum</name>
    <dbReference type="NCBI Taxonomy" id="7740"/>
    <lineage>
        <taxon>Eukaryota</taxon>
        <taxon>Metazoa</taxon>
        <taxon>Chordata</taxon>
        <taxon>Cephalochordata</taxon>
        <taxon>Leptocardii</taxon>
        <taxon>Amphioxiformes</taxon>
        <taxon>Branchiostomatidae</taxon>
        <taxon>Branchiostoma</taxon>
    </lineage>
</organism>
<dbReference type="Pfam" id="PF15245">
    <property type="entry name" value="VGLL4"/>
    <property type="match status" value="1"/>
</dbReference>
<dbReference type="InterPro" id="IPR006627">
    <property type="entry name" value="TDU_repeat"/>
</dbReference>
<feature type="compositionally biased region" description="Basic and acidic residues" evidence="2">
    <location>
        <begin position="200"/>
        <end position="209"/>
    </location>
</feature>
<dbReference type="EMBL" id="OV696690">
    <property type="protein sequence ID" value="CAH1265098.1"/>
    <property type="molecule type" value="Genomic_DNA"/>
</dbReference>
<feature type="region of interest" description="Disordered" evidence="2">
    <location>
        <begin position="200"/>
        <end position="235"/>
    </location>
</feature>
<name>A0A8K0A036_BRALA</name>
<comment type="function">
    <text evidence="1">May act as a specific coactivator for the mammalian TEFs.</text>
</comment>
<sequence length="281" mass="30345">METPLDVLSRAASMVETDNGKGEEGQGKPTLQNGDCSSRPSPSPQHSPVLKEQPSKVERHRRSSERRELSHVLGMDEEQRAKVATMKCAGTQTHLTSVKETANLTDEALETINNMEASDRERLLMSMASKPMLIPMSSLHSPLPHPPQRPSVITCAPAFSRVSPPPAGNGVSTTVQGTARREIITTGVVDPVIEEHFRRSLGKDYKVEEPPAEPPRAASTPPVDPNNVSITGSVDDHFAKALGDTWTKIKARKESVSSNKSSPPPSPHLPASHSTQPLLST</sequence>
<gene>
    <name evidence="3" type="primary">VGLL4</name>
    <name evidence="3" type="ORF">BLAG_LOCUS19180</name>
</gene>
<dbReference type="OrthoDB" id="10040691at2759"/>
<feature type="region of interest" description="Disordered" evidence="2">
    <location>
        <begin position="14"/>
        <end position="72"/>
    </location>
</feature>
<dbReference type="PANTHER" id="PTHR17604">
    <property type="entry name" value="TRANSCRIPTION COFACTOR VESTIGIAL-LIKE PROTEIN 4"/>
    <property type="match status" value="1"/>
</dbReference>
<dbReference type="InterPro" id="IPR028184">
    <property type="entry name" value="VGLL4"/>
</dbReference>
<accession>A0A8K0A036</accession>
<dbReference type="SMART" id="SM00711">
    <property type="entry name" value="TDU"/>
    <property type="match status" value="2"/>
</dbReference>
<dbReference type="PANTHER" id="PTHR17604:SF7">
    <property type="entry name" value="TONDU-DOMAIN-CONTAINING GROWTH INHIBITOR, ISOFORM A"/>
    <property type="match status" value="1"/>
</dbReference>
<protein>
    <submittedName>
        <fullName evidence="3">VGLL4 protein</fullName>
    </submittedName>
</protein>
<feature type="compositionally biased region" description="Low complexity" evidence="2">
    <location>
        <begin position="37"/>
        <end position="48"/>
    </location>
</feature>
<evidence type="ECO:0000313" key="3">
    <source>
        <dbReference type="EMBL" id="CAH1265098.1"/>
    </source>
</evidence>
<dbReference type="Proteomes" id="UP000838412">
    <property type="component" value="Chromosome 5"/>
</dbReference>
<keyword evidence="4" id="KW-1185">Reference proteome</keyword>
<reference evidence="3" key="1">
    <citation type="submission" date="2022-01" db="EMBL/GenBank/DDBJ databases">
        <authorList>
            <person name="Braso-Vives M."/>
        </authorList>
    </citation>
    <scope>NUCLEOTIDE SEQUENCE</scope>
</reference>